<dbReference type="Proteomes" id="UP000609121">
    <property type="component" value="Unassembled WGS sequence"/>
</dbReference>
<name>A0A8J6YXK8_9RHOB</name>
<sequence>MARKSLNATLTFILGLCLAALVGTVAYVYTGGDFGGESEAEIQIDLPGDNG</sequence>
<dbReference type="RefSeq" id="WP_193180620.1">
    <property type="nucleotide sequence ID" value="NZ_JACVXA010000011.1"/>
</dbReference>
<protein>
    <submittedName>
        <fullName evidence="1">Uncharacterized protein</fullName>
    </submittedName>
</protein>
<organism evidence="1 2">
    <name type="scientific">Mangrovicoccus algicola</name>
    <dbReference type="NCBI Taxonomy" id="2771008"/>
    <lineage>
        <taxon>Bacteria</taxon>
        <taxon>Pseudomonadati</taxon>
        <taxon>Pseudomonadota</taxon>
        <taxon>Alphaproteobacteria</taxon>
        <taxon>Rhodobacterales</taxon>
        <taxon>Paracoccaceae</taxon>
        <taxon>Mangrovicoccus</taxon>
    </lineage>
</organism>
<dbReference type="AlphaFoldDB" id="A0A8J6YXK8"/>
<comment type="caution">
    <text evidence="1">The sequence shown here is derived from an EMBL/GenBank/DDBJ whole genome shotgun (WGS) entry which is preliminary data.</text>
</comment>
<evidence type="ECO:0000313" key="2">
    <source>
        <dbReference type="Proteomes" id="UP000609121"/>
    </source>
</evidence>
<accession>A0A8J6YXK8</accession>
<dbReference type="EMBL" id="JACVXA010000011">
    <property type="protein sequence ID" value="MBE3637703.1"/>
    <property type="molecule type" value="Genomic_DNA"/>
</dbReference>
<gene>
    <name evidence="1" type="ORF">ICN82_05715</name>
</gene>
<reference evidence="1" key="1">
    <citation type="submission" date="2020-09" db="EMBL/GenBank/DDBJ databases">
        <title>A novel bacterium of genus Mangrovicoccus, isolated from South China Sea.</title>
        <authorList>
            <person name="Huang H."/>
            <person name="Mo K."/>
            <person name="Hu Y."/>
        </authorList>
    </citation>
    <scope>NUCLEOTIDE SEQUENCE</scope>
    <source>
        <strain evidence="1">HB182678</strain>
    </source>
</reference>
<evidence type="ECO:0000313" key="1">
    <source>
        <dbReference type="EMBL" id="MBE3637703.1"/>
    </source>
</evidence>
<keyword evidence="2" id="KW-1185">Reference proteome</keyword>
<proteinExistence type="predicted"/>